<name>A0A150GDM8_GONPE</name>
<keyword evidence="3" id="KW-1185">Reference proteome</keyword>
<feature type="region of interest" description="Disordered" evidence="1">
    <location>
        <begin position="966"/>
        <end position="999"/>
    </location>
</feature>
<feature type="compositionally biased region" description="Low complexity" evidence="1">
    <location>
        <begin position="157"/>
        <end position="170"/>
    </location>
</feature>
<feature type="compositionally biased region" description="Pro residues" evidence="1">
    <location>
        <begin position="1612"/>
        <end position="1644"/>
    </location>
</feature>
<feature type="region of interest" description="Disordered" evidence="1">
    <location>
        <begin position="1305"/>
        <end position="1368"/>
    </location>
</feature>
<feature type="compositionally biased region" description="Low complexity" evidence="1">
    <location>
        <begin position="1318"/>
        <end position="1330"/>
    </location>
</feature>
<feature type="compositionally biased region" description="Gly residues" evidence="1">
    <location>
        <begin position="1356"/>
        <end position="1367"/>
    </location>
</feature>
<dbReference type="STRING" id="33097.A0A150GDM8"/>
<feature type="compositionally biased region" description="Acidic residues" evidence="1">
    <location>
        <begin position="55"/>
        <end position="84"/>
    </location>
</feature>
<comment type="caution">
    <text evidence="2">The sequence shown here is derived from an EMBL/GenBank/DDBJ whole genome shotgun (WGS) entry which is preliminary data.</text>
</comment>
<feature type="compositionally biased region" description="Acidic residues" evidence="1">
    <location>
        <begin position="739"/>
        <end position="752"/>
    </location>
</feature>
<reference evidence="3" key="1">
    <citation type="journal article" date="2016" name="Nat. Commun.">
        <title>The Gonium pectorale genome demonstrates co-option of cell cycle regulation during the evolution of multicellularity.</title>
        <authorList>
            <person name="Hanschen E.R."/>
            <person name="Marriage T.N."/>
            <person name="Ferris P.J."/>
            <person name="Hamaji T."/>
            <person name="Toyoda A."/>
            <person name="Fujiyama A."/>
            <person name="Neme R."/>
            <person name="Noguchi H."/>
            <person name="Minakuchi Y."/>
            <person name="Suzuki M."/>
            <person name="Kawai-Toyooka H."/>
            <person name="Smith D.R."/>
            <person name="Sparks H."/>
            <person name="Anderson J."/>
            <person name="Bakaric R."/>
            <person name="Luria V."/>
            <person name="Karger A."/>
            <person name="Kirschner M.W."/>
            <person name="Durand P.M."/>
            <person name="Michod R.E."/>
            <person name="Nozaki H."/>
            <person name="Olson B.J."/>
        </authorList>
    </citation>
    <scope>NUCLEOTIDE SEQUENCE [LARGE SCALE GENOMIC DNA]</scope>
    <source>
        <strain evidence="3">NIES-2863</strain>
    </source>
</reference>
<feature type="region of interest" description="Disordered" evidence="1">
    <location>
        <begin position="1"/>
        <end position="190"/>
    </location>
</feature>
<feature type="region of interest" description="Disordered" evidence="1">
    <location>
        <begin position="717"/>
        <end position="780"/>
    </location>
</feature>
<dbReference type="EMBL" id="LSYV01000033">
    <property type="protein sequence ID" value="KXZ47918.1"/>
    <property type="molecule type" value="Genomic_DNA"/>
</dbReference>
<feature type="region of interest" description="Disordered" evidence="1">
    <location>
        <begin position="257"/>
        <end position="279"/>
    </location>
</feature>
<accession>A0A150GDM8</accession>
<feature type="compositionally biased region" description="Gly residues" evidence="1">
    <location>
        <begin position="12"/>
        <end position="28"/>
    </location>
</feature>
<feature type="compositionally biased region" description="Gly residues" evidence="1">
    <location>
        <begin position="1163"/>
        <end position="1174"/>
    </location>
</feature>
<feature type="compositionally biased region" description="Low complexity" evidence="1">
    <location>
        <begin position="1515"/>
        <end position="1532"/>
    </location>
</feature>
<feature type="compositionally biased region" description="Low complexity" evidence="1">
    <location>
        <begin position="897"/>
        <end position="922"/>
    </location>
</feature>
<dbReference type="Proteomes" id="UP000075714">
    <property type="component" value="Unassembled WGS sequence"/>
</dbReference>
<feature type="region of interest" description="Disordered" evidence="1">
    <location>
        <begin position="896"/>
        <end position="950"/>
    </location>
</feature>
<feature type="compositionally biased region" description="Low complexity" evidence="1">
    <location>
        <begin position="929"/>
        <end position="950"/>
    </location>
</feature>
<feature type="region of interest" description="Disordered" evidence="1">
    <location>
        <begin position="1142"/>
        <end position="1178"/>
    </location>
</feature>
<feature type="compositionally biased region" description="Low complexity" evidence="1">
    <location>
        <begin position="1151"/>
        <end position="1162"/>
    </location>
</feature>
<gene>
    <name evidence="2" type="ORF">GPECTOR_32g531</name>
</gene>
<feature type="region of interest" description="Disordered" evidence="1">
    <location>
        <begin position="1604"/>
        <end position="1646"/>
    </location>
</feature>
<evidence type="ECO:0000313" key="2">
    <source>
        <dbReference type="EMBL" id="KXZ47918.1"/>
    </source>
</evidence>
<feature type="region of interest" description="Disordered" evidence="1">
    <location>
        <begin position="1495"/>
        <end position="1532"/>
    </location>
</feature>
<dbReference type="OrthoDB" id="547885at2759"/>
<feature type="compositionally biased region" description="Basic residues" evidence="1">
    <location>
        <begin position="32"/>
        <end position="41"/>
    </location>
</feature>
<evidence type="ECO:0000256" key="1">
    <source>
        <dbReference type="SAM" id="MobiDB-lite"/>
    </source>
</evidence>
<protein>
    <submittedName>
        <fullName evidence="2">Uncharacterized protein</fullName>
    </submittedName>
</protein>
<sequence>MAIDEASPSGGLASGGDRQGAPGSGGSAGAKPRLKLKVKAKGKIDMDLDLPGLDSEPDLSEPEPEPEPEQDDAEEDEDGEEEEAAAGGGGPWGPGRPVAGLGPASAGVAAAAAPTTGMAPALARQHAAMAARAAAKVAKAYAAPAAPAVRSIRGGPVDPESGSDVSGSDSEAADRRERKQRRRQERAAAAAAAAATAAAMAAERAVASLEYDNPSNWEGEADPVVSLLRDKDPNELDLGIEFPKMEFRLEDLVLPGEDEEEPAGEQGRSLRRRQPAGEQLTAEQLAEGEAFVGMEALVSCGRERTLRGTITRFDARRTKLPWLMAYEDGEEEWGAVTPDRRGWRSASGVRVVRWLAEPPPPADRLGAMAAAADAVAAPLAPGAARAAAAAAAAAATGGQIENIMNAEIEVAVGRDGLTRVGTIADMDMNRPRYKWYLRYVGFAEPAYGGSGEWGCLDDEKKLWLTHGYKRPVLGVSGGVGGMISIAPPRPVAPAAAASPATAATPRKIPRPFGRTGLGLLYVLSASEPYPDGRYRLPVMALLGMKGAYGCKASAPSLAAAGRAKAKPVRTAGGESAESVLQPAAKPERVSSMAMAGVPDEYGATLVGAKITITVGRGQGHKRSGTITEYDANRPKYRWRLTFDALGEPAHGGMAEWGMLNDDQSLWLAHGYKRNITALSGVPERKPKPADQPLPQLAAAPSGSLAYGFGGGSAAGTPRKSVGFAPSPLAMAGPGGGDGMDMDEDSDGGDDGEGERQGLTPRDGSAAATSPDPDGADGGGAATTAIVKLEGGGVEGIDPELDSAMAEAASIAVAILYGGNKELAAQYDVDVSGLQIGMEALEELGQNLVGARLLVSVGRGGARRSGTITDYEPNRPRYKWRLVYDADVLPVGGGGSKDGANAAADASGAAPASPTAAEGADGAAAGGDAGDTTMTDAEAPPASAAAPATAQAAEGAAASDAAAAPAVGTSEAKAEQAAPSSNAVASGATPAVKAEAPHDPDNPSAVALAMVEAYTSGASKAGAAASDGAADGAAATIVEGEWGTLSDDRTAWLCHGYRRPILASEGVPPLPPSFFSAAAAAVAAANAASPQRKRRPGFIDEQAVASALLTLGKRARREAKAAQAAVRDARQAEVAAAGGHVVLGQQPSGMLPGADGAGAADGADGPGADGDGGGDNPAVKRVKLEPMLGLEPGTASMAFARQPFTVAAGEGAVTMIGIDGGPEPVNTGPVSPVANPEGVVGLEVEVERGDDGRQRGRVLSYDPKKPRLRWLVRYADGNQEWGTFADDLSTLRVYGTVRQITWTSRPPAVLPKSGRSRARSSAAARLSPAAPGTLGEDAGGALVSAPRPRRNSDGGDGEWGGAGAGANPGSGSSDYRYIFRRNGMCRAQITHQGCAIISPYYDTAEAAAAAADYYNYKLRGPSAHLNLGLSPEQRLVLDALSLEALQSYIKGRGDIHDLAPALLQAGGDAARTLYAQLQAHRLMQLQQHQLLEKQQREAEAAAAQQGAAAGSGGSANGDVAAPADGGAAVHPPLSTQPQAAAMASLAALVAGGAAVQPPGPAPLPPVPQLQVLPVQLQLPVLAAPPALVLPPAAPLPLQAPAPQVPFQAQPQAPQQPAPGPVLAPPAPLHTLPPVPHAHPAPPLHLPPAALDVQPAALQMQATPLEVADEGLIVEVALGDEEPEAAGCGIPVGGGADVEMRDAGADAAGLPVGALPAALHTLAHLPHDGGGAAPMEH</sequence>
<feature type="compositionally biased region" description="Low complexity" evidence="1">
    <location>
        <begin position="95"/>
        <end position="148"/>
    </location>
</feature>
<proteinExistence type="predicted"/>
<organism evidence="2 3">
    <name type="scientific">Gonium pectorale</name>
    <name type="common">Green alga</name>
    <dbReference type="NCBI Taxonomy" id="33097"/>
    <lineage>
        <taxon>Eukaryota</taxon>
        <taxon>Viridiplantae</taxon>
        <taxon>Chlorophyta</taxon>
        <taxon>core chlorophytes</taxon>
        <taxon>Chlorophyceae</taxon>
        <taxon>CS clade</taxon>
        <taxon>Chlamydomonadales</taxon>
        <taxon>Volvocaceae</taxon>
        <taxon>Gonium</taxon>
    </lineage>
</organism>
<evidence type="ECO:0000313" key="3">
    <source>
        <dbReference type="Proteomes" id="UP000075714"/>
    </source>
</evidence>